<dbReference type="AlphaFoldDB" id="A0A1I0T1P0"/>
<protein>
    <recommendedName>
        <fullName evidence="3">Glycosyltransferase involved in cell wall biogenesis</fullName>
    </recommendedName>
</protein>
<evidence type="ECO:0000313" key="2">
    <source>
        <dbReference type="Proteomes" id="UP000182054"/>
    </source>
</evidence>
<dbReference type="GeneID" id="85485126"/>
<dbReference type="InterPro" id="IPR029044">
    <property type="entry name" value="Nucleotide-diphossugar_trans"/>
</dbReference>
<proteinExistence type="predicted"/>
<reference evidence="1 2" key="1">
    <citation type="submission" date="2016-10" db="EMBL/GenBank/DDBJ databases">
        <authorList>
            <person name="de Groot N.N."/>
        </authorList>
    </citation>
    <scope>NUCLEOTIDE SEQUENCE [LARGE SCALE GENOMIC DNA]</scope>
    <source>
        <strain evidence="1 2">DSM 44908</strain>
    </source>
</reference>
<dbReference type="Gene3D" id="3.90.550.10">
    <property type="entry name" value="Spore Coat Polysaccharide Biosynthesis Protein SpsA, Chain A"/>
    <property type="match status" value="1"/>
</dbReference>
<dbReference type="PANTHER" id="PTHR36529:SF1">
    <property type="entry name" value="GLYCOSYLTRANSFERASE"/>
    <property type="match status" value="1"/>
</dbReference>
<evidence type="ECO:0000313" key="1">
    <source>
        <dbReference type="EMBL" id="SFA45523.1"/>
    </source>
</evidence>
<dbReference type="PANTHER" id="PTHR36529">
    <property type="entry name" value="SLL1095 PROTEIN"/>
    <property type="match status" value="1"/>
</dbReference>
<dbReference type="Proteomes" id="UP000182054">
    <property type="component" value="Unassembled WGS sequence"/>
</dbReference>
<dbReference type="SUPFAM" id="SSF53448">
    <property type="entry name" value="Nucleotide-diphospho-sugar transferases"/>
    <property type="match status" value="1"/>
</dbReference>
<dbReference type="EMBL" id="FOJN01000003">
    <property type="protein sequence ID" value="SFA45523.1"/>
    <property type="molecule type" value="Genomic_DNA"/>
</dbReference>
<accession>A0A1I0T1P0</accession>
<evidence type="ECO:0008006" key="3">
    <source>
        <dbReference type="Google" id="ProtNLM"/>
    </source>
</evidence>
<dbReference type="InterPro" id="IPR018641">
    <property type="entry name" value="Trfase_1_rSAM/seldom-assoc"/>
</dbReference>
<sequence>MIDATLLVIAKAPVPGFAKTRLMASMTAVDAASVAAAALLDTLAAARQAPFARKVVAMTGNLDDAVRSRDIRKSLADFHVVDQRGDDFAERLIHAHHDAAGSGPVVQIGMDTPQVQSAMLAGVGEALAPSSAVLGRAEDGGWWVLGLHDASRARALRAVQMSTDRTGDDTENALQRAGLVVGDAPTLRDADELDDLAPIARLCRPDSEFARSVAALTGPLVDESRSVGDR</sequence>
<name>A0A1I0T1P0_9NOCA</name>
<dbReference type="RefSeq" id="WP_074921949.1">
    <property type="nucleotide sequence ID" value="NZ_FOJN01000003.1"/>
</dbReference>
<organism evidence="1 2">
    <name type="scientific">Rhodococcoides kroppenstedtii</name>
    <dbReference type="NCBI Taxonomy" id="293050"/>
    <lineage>
        <taxon>Bacteria</taxon>
        <taxon>Bacillati</taxon>
        <taxon>Actinomycetota</taxon>
        <taxon>Actinomycetes</taxon>
        <taxon>Mycobacteriales</taxon>
        <taxon>Nocardiaceae</taxon>
        <taxon>Rhodococcoides</taxon>
    </lineage>
</organism>
<gene>
    <name evidence="1" type="ORF">SAMN05444374_103282</name>
</gene>
<dbReference type="Pfam" id="PF09837">
    <property type="entry name" value="DUF2064"/>
    <property type="match status" value="1"/>
</dbReference>